<dbReference type="PROSITE" id="PS51202">
    <property type="entry name" value="RCK_C"/>
    <property type="match status" value="1"/>
</dbReference>
<dbReference type="OrthoDB" id="9776294at2"/>
<accession>A0A2T1DCQ4</accession>
<dbReference type="PROSITE" id="PS51201">
    <property type="entry name" value="RCK_N"/>
    <property type="match status" value="1"/>
</dbReference>
<dbReference type="Gene3D" id="3.30.70.1450">
    <property type="entry name" value="Regulator of K+ conductance, C-terminal domain"/>
    <property type="match status" value="1"/>
</dbReference>
<dbReference type="GO" id="GO:0006813">
    <property type="term" value="P:potassium ion transport"/>
    <property type="evidence" value="ECO:0007669"/>
    <property type="project" value="InterPro"/>
</dbReference>
<evidence type="ECO:0000313" key="4">
    <source>
        <dbReference type="Proteomes" id="UP000238634"/>
    </source>
</evidence>
<protein>
    <submittedName>
        <fullName evidence="3">TrkA family potassium uptake protein</fullName>
    </submittedName>
</protein>
<feature type="domain" description="RCK C-terminal" evidence="2">
    <location>
        <begin position="154"/>
        <end position="233"/>
    </location>
</feature>
<dbReference type="PANTHER" id="PTHR43833:SF7">
    <property type="entry name" value="KTR SYSTEM POTASSIUM UPTAKE PROTEIN C"/>
    <property type="match status" value="1"/>
</dbReference>
<evidence type="ECO:0000313" key="3">
    <source>
        <dbReference type="EMBL" id="PSB18221.1"/>
    </source>
</evidence>
<evidence type="ECO:0000259" key="1">
    <source>
        <dbReference type="PROSITE" id="PS51201"/>
    </source>
</evidence>
<proteinExistence type="predicted"/>
<name>A0A2T1DCQ4_9CYAN</name>
<dbReference type="InterPro" id="IPR036291">
    <property type="entry name" value="NAD(P)-bd_dom_sf"/>
</dbReference>
<dbReference type="STRING" id="1920490.GCA_001895925_01046"/>
<dbReference type="SUPFAM" id="SSF51735">
    <property type="entry name" value="NAD(P)-binding Rossmann-fold domains"/>
    <property type="match status" value="1"/>
</dbReference>
<comment type="caution">
    <text evidence="3">The sequence shown here is derived from an EMBL/GenBank/DDBJ whole genome shotgun (WGS) entry which is preliminary data.</text>
</comment>
<dbReference type="GO" id="GO:0008324">
    <property type="term" value="F:monoatomic cation transmembrane transporter activity"/>
    <property type="evidence" value="ECO:0007669"/>
    <property type="project" value="InterPro"/>
</dbReference>
<dbReference type="EMBL" id="PVWG01000019">
    <property type="protein sequence ID" value="PSB18221.1"/>
    <property type="molecule type" value="Genomic_DNA"/>
</dbReference>
<reference evidence="3 4" key="2">
    <citation type="submission" date="2018-03" db="EMBL/GenBank/DDBJ databases">
        <title>The ancient ancestry and fast evolution of plastids.</title>
        <authorList>
            <person name="Moore K.R."/>
            <person name="Magnabosco C."/>
            <person name="Momper L."/>
            <person name="Gold D.A."/>
            <person name="Bosak T."/>
            <person name="Fournier G.P."/>
        </authorList>
    </citation>
    <scope>NUCLEOTIDE SEQUENCE [LARGE SCALE GENOMIC DNA]</scope>
    <source>
        <strain evidence="3 4">ULC007</strain>
    </source>
</reference>
<feature type="domain" description="RCK N-terminal" evidence="1">
    <location>
        <begin position="18"/>
        <end position="136"/>
    </location>
</feature>
<organism evidence="3 4">
    <name type="scientific">Phormidesmis priestleyi ULC007</name>
    <dbReference type="NCBI Taxonomy" id="1920490"/>
    <lineage>
        <taxon>Bacteria</taxon>
        <taxon>Bacillati</taxon>
        <taxon>Cyanobacteriota</taxon>
        <taxon>Cyanophyceae</taxon>
        <taxon>Leptolyngbyales</taxon>
        <taxon>Leptolyngbyaceae</taxon>
        <taxon>Phormidesmis</taxon>
    </lineage>
</organism>
<evidence type="ECO:0000259" key="2">
    <source>
        <dbReference type="PROSITE" id="PS51202"/>
    </source>
</evidence>
<dbReference type="SUPFAM" id="SSF116726">
    <property type="entry name" value="TrkA C-terminal domain-like"/>
    <property type="match status" value="1"/>
</dbReference>
<dbReference type="Proteomes" id="UP000238634">
    <property type="component" value="Unassembled WGS sequence"/>
</dbReference>
<dbReference type="InterPro" id="IPR006037">
    <property type="entry name" value="RCK_C"/>
</dbReference>
<dbReference type="Gene3D" id="3.40.50.720">
    <property type="entry name" value="NAD(P)-binding Rossmann-like Domain"/>
    <property type="match status" value="1"/>
</dbReference>
<keyword evidence="4" id="KW-1185">Reference proteome</keyword>
<reference evidence="3 4" key="1">
    <citation type="submission" date="2018-02" db="EMBL/GenBank/DDBJ databases">
        <authorList>
            <person name="Cohen D.B."/>
            <person name="Kent A.D."/>
        </authorList>
    </citation>
    <scope>NUCLEOTIDE SEQUENCE [LARGE SCALE GENOMIC DNA]</scope>
    <source>
        <strain evidence="3 4">ULC007</strain>
    </source>
</reference>
<sequence length="233" mass="25628">MNLSALKFFHGLRADHKNKQFAVIGLGRFGRAVCSTLHGQGYDVLGVDSDMERVDQALSDRIVAHSRQLDSTQPAALKEAGILEQDTVIVAIGNYVQESIITTLNVKEGGVRHVIAKASSEIHEKLLKKVGADHVVFPEHDAGYNLARSLTKPGILERFELDPENSIVEVIVPEEFDNRTIAEIKLRARYGLNMLAFSQDGKFVINPDPITILRKGSAIVVIGANKDIDRLPI</sequence>
<dbReference type="InterPro" id="IPR050721">
    <property type="entry name" value="Trk_Ktr_HKT_K-transport"/>
</dbReference>
<dbReference type="InterPro" id="IPR036721">
    <property type="entry name" value="RCK_C_sf"/>
</dbReference>
<gene>
    <name evidence="3" type="ORF">C7B65_16075</name>
</gene>
<dbReference type="Pfam" id="PF02254">
    <property type="entry name" value="TrkA_N"/>
    <property type="match status" value="1"/>
</dbReference>
<dbReference type="Pfam" id="PF02080">
    <property type="entry name" value="TrkA_C"/>
    <property type="match status" value="1"/>
</dbReference>
<dbReference type="AlphaFoldDB" id="A0A2T1DCQ4"/>
<dbReference type="PANTHER" id="PTHR43833">
    <property type="entry name" value="POTASSIUM CHANNEL PROTEIN 2-RELATED-RELATED"/>
    <property type="match status" value="1"/>
</dbReference>
<dbReference type="RefSeq" id="WP_073073219.1">
    <property type="nucleotide sequence ID" value="NZ_MPPI01000021.1"/>
</dbReference>
<dbReference type="InterPro" id="IPR003148">
    <property type="entry name" value="RCK_N"/>
</dbReference>